<dbReference type="OrthoDB" id="6331586at2759"/>
<gene>
    <name evidence="2" type="ORF">DAPPUDRAFT_64638</name>
</gene>
<organism evidence="2 3">
    <name type="scientific">Daphnia pulex</name>
    <name type="common">Water flea</name>
    <dbReference type="NCBI Taxonomy" id="6669"/>
    <lineage>
        <taxon>Eukaryota</taxon>
        <taxon>Metazoa</taxon>
        <taxon>Ecdysozoa</taxon>
        <taxon>Arthropoda</taxon>
        <taxon>Crustacea</taxon>
        <taxon>Branchiopoda</taxon>
        <taxon>Diplostraca</taxon>
        <taxon>Cladocera</taxon>
        <taxon>Anomopoda</taxon>
        <taxon>Daphniidae</taxon>
        <taxon>Daphnia</taxon>
    </lineage>
</organism>
<feature type="domain" description="Partial AB-hydrolase lipase" evidence="1">
    <location>
        <begin position="1"/>
        <end position="63"/>
    </location>
</feature>
<dbReference type="OMA" id="QLYHREY"/>
<dbReference type="InterPro" id="IPR029058">
    <property type="entry name" value="AB_hydrolase_fold"/>
</dbReference>
<name>E9HP69_DAPPU</name>
<dbReference type="GO" id="GO:0016298">
    <property type="term" value="F:lipase activity"/>
    <property type="evidence" value="ECO:0000318"/>
    <property type="project" value="GO_Central"/>
</dbReference>
<dbReference type="EMBL" id="GL732703">
    <property type="protein sequence ID" value="EFX66459.1"/>
    <property type="molecule type" value="Genomic_DNA"/>
</dbReference>
<sequence>EIIAYRGYPVEIHHVVTDDGYILELHRIPFGSWETCFENRTIRRKPVFLQHGMMTTDHTWLFSSSNNSLGKFYDLLYYFNNLSDVWLGNSRGNVYSRKHVSLNPDTDREYWNYSWDEMGKYDIPASIDYVLNTTGEDKLATYFGYSLGVGTFFMGAIQHPELNEKVEVMIGLGPTVNVPYLNNFFRYMAPFVKIYRVSTLHIYNV</sequence>
<proteinExistence type="predicted"/>
<reference evidence="2 3" key="1">
    <citation type="journal article" date="2011" name="Science">
        <title>The ecoresponsive genome of Daphnia pulex.</title>
        <authorList>
            <person name="Colbourne J.K."/>
            <person name="Pfrender M.E."/>
            <person name="Gilbert D."/>
            <person name="Thomas W.K."/>
            <person name="Tucker A."/>
            <person name="Oakley T.H."/>
            <person name="Tokishita S."/>
            <person name="Aerts A."/>
            <person name="Arnold G.J."/>
            <person name="Basu M.K."/>
            <person name="Bauer D.J."/>
            <person name="Caceres C.E."/>
            <person name="Carmel L."/>
            <person name="Casola C."/>
            <person name="Choi J.H."/>
            <person name="Detter J.C."/>
            <person name="Dong Q."/>
            <person name="Dusheyko S."/>
            <person name="Eads B.D."/>
            <person name="Frohlich T."/>
            <person name="Geiler-Samerotte K.A."/>
            <person name="Gerlach D."/>
            <person name="Hatcher P."/>
            <person name="Jogdeo S."/>
            <person name="Krijgsveld J."/>
            <person name="Kriventseva E.V."/>
            <person name="Kultz D."/>
            <person name="Laforsch C."/>
            <person name="Lindquist E."/>
            <person name="Lopez J."/>
            <person name="Manak J.R."/>
            <person name="Muller J."/>
            <person name="Pangilinan J."/>
            <person name="Patwardhan R.P."/>
            <person name="Pitluck S."/>
            <person name="Pritham E.J."/>
            <person name="Rechtsteiner A."/>
            <person name="Rho M."/>
            <person name="Rogozin I.B."/>
            <person name="Sakarya O."/>
            <person name="Salamov A."/>
            <person name="Schaack S."/>
            <person name="Shapiro H."/>
            <person name="Shiga Y."/>
            <person name="Skalitzky C."/>
            <person name="Smith Z."/>
            <person name="Souvorov A."/>
            <person name="Sung W."/>
            <person name="Tang Z."/>
            <person name="Tsuchiya D."/>
            <person name="Tu H."/>
            <person name="Vos H."/>
            <person name="Wang M."/>
            <person name="Wolf Y.I."/>
            <person name="Yamagata H."/>
            <person name="Yamada T."/>
            <person name="Ye Y."/>
            <person name="Shaw J.R."/>
            <person name="Andrews J."/>
            <person name="Crease T.J."/>
            <person name="Tang H."/>
            <person name="Lucas S.M."/>
            <person name="Robertson H.M."/>
            <person name="Bork P."/>
            <person name="Koonin E.V."/>
            <person name="Zdobnov E.M."/>
            <person name="Grigoriev I.V."/>
            <person name="Lynch M."/>
            <person name="Boore J.L."/>
        </authorList>
    </citation>
    <scope>NUCLEOTIDE SEQUENCE [LARGE SCALE GENOMIC DNA]</scope>
</reference>
<dbReference type="HOGENOM" id="CLU_1340480_0_0_1"/>
<dbReference type="GO" id="GO:0006629">
    <property type="term" value="P:lipid metabolic process"/>
    <property type="evidence" value="ECO:0000318"/>
    <property type="project" value="GO_Central"/>
</dbReference>
<feature type="non-terminal residue" evidence="2">
    <location>
        <position position="1"/>
    </location>
</feature>
<dbReference type="Pfam" id="PF04083">
    <property type="entry name" value="Abhydro_lipase"/>
    <property type="match status" value="1"/>
</dbReference>
<dbReference type="eggNOG" id="KOG2624">
    <property type="taxonomic scope" value="Eukaryota"/>
</dbReference>
<keyword evidence="3" id="KW-1185">Reference proteome</keyword>
<dbReference type="KEGG" id="dpx:DAPPUDRAFT_64638"/>
<dbReference type="SUPFAM" id="SSF53474">
    <property type="entry name" value="alpha/beta-Hydrolases"/>
    <property type="match status" value="1"/>
</dbReference>
<dbReference type="PANTHER" id="PTHR11005">
    <property type="entry name" value="LYSOSOMAL ACID LIPASE-RELATED"/>
    <property type="match status" value="1"/>
</dbReference>
<dbReference type="AlphaFoldDB" id="E9HP69"/>
<evidence type="ECO:0000313" key="2">
    <source>
        <dbReference type="EMBL" id="EFX66459.1"/>
    </source>
</evidence>
<accession>E9HP69</accession>
<dbReference type="Proteomes" id="UP000000305">
    <property type="component" value="Unassembled WGS sequence"/>
</dbReference>
<dbReference type="Gene3D" id="3.40.50.1820">
    <property type="entry name" value="alpha/beta hydrolase"/>
    <property type="match status" value="1"/>
</dbReference>
<dbReference type="InParanoid" id="E9HP69"/>
<evidence type="ECO:0000259" key="1">
    <source>
        <dbReference type="Pfam" id="PF04083"/>
    </source>
</evidence>
<dbReference type="PhylomeDB" id="E9HP69"/>
<evidence type="ECO:0000313" key="3">
    <source>
        <dbReference type="Proteomes" id="UP000000305"/>
    </source>
</evidence>
<protein>
    <recommendedName>
        <fullName evidence="1">Partial AB-hydrolase lipase domain-containing protein</fullName>
    </recommendedName>
</protein>
<dbReference type="InterPro" id="IPR006693">
    <property type="entry name" value="AB_hydrolase_lipase"/>
</dbReference>